<dbReference type="Gene3D" id="1.10.238.160">
    <property type="match status" value="1"/>
</dbReference>
<dbReference type="AlphaFoldDB" id="A0A1J5R8N8"/>
<comment type="caution">
    <text evidence="1">The sequence shown here is derived from an EMBL/GenBank/DDBJ whole genome shotgun (WGS) entry which is preliminary data.</text>
</comment>
<reference evidence="1" key="1">
    <citation type="submission" date="2016-10" db="EMBL/GenBank/DDBJ databases">
        <title>Sequence of Gallionella enrichment culture.</title>
        <authorList>
            <person name="Poehlein A."/>
            <person name="Muehling M."/>
            <person name="Daniel R."/>
        </authorList>
    </citation>
    <scope>NUCLEOTIDE SEQUENCE</scope>
</reference>
<protein>
    <recommendedName>
        <fullName evidence="2">Prophage CP4-57 regulatory protein (AlpA)</fullName>
    </recommendedName>
</protein>
<accession>A0A1J5R8N8</accession>
<evidence type="ECO:0008006" key="2">
    <source>
        <dbReference type="Google" id="ProtNLM"/>
    </source>
</evidence>
<proteinExistence type="predicted"/>
<sequence length="70" mass="7411">MTDKILVTAVEGAGMLSMGRSTFWRAVGAGMLPQPVRIGGLTRWRVADLMRAIDPASLPVSPSTAGAQRE</sequence>
<organism evidence="1">
    <name type="scientific">mine drainage metagenome</name>
    <dbReference type="NCBI Taxonomy" id="410659"/>
    <lineage>
        <taxon>unclassified sequences</taxon>
        <taxon>metagenomes</taxon>
        <taxon>ecological metagenomes</taxon>
    </lineage>
</organism>
<gene>
    <name evidence="1" type="ORF">GALL_263450</name>
</gene>
<name>A0A1J5R8N8_9ZZZZ</name>
<dbReference type="EMBL" id="MLJW01000251">
    <property type="protein sequence ID" value="OIQ91714.1"/>
    <property type="molecule type" value="Genomic_DNA"/>
</dbReference>
<evidence type="ECO:0000313" key="1">
    <source>
        <dbReference type="EMBL" id="OIQ91714.1"/>
    </source>
</evidence>